<gene>
    <name evidence="3" type="ORF">MONBRDRAFT_25966</name>
</gene>
<evidence type="ECO:0008006" key="5">
    <source>
        <dbReference type="Google" id="ProtNLM"/>
    </source>
</evidence>
<accession>A9V0Z7</accession>
<dbReference type="GO" id="GO:0099078">
    <property type="term" value="C:BORC complex"/>
    <property type="evidence" value="ECO:0000318"/>
    <property type="project" value="GO_Central"/>
</dbReference>
<name>A9V0Z7_MONBE</name>
<evidence type="ECO:0000256" key="1">
    <source>
        <dbReference type="ARBA" id="ARBA00008468"/>
    </source>
</evidence>
<dbReference type="GO" id="GO:0043015">
    <property type="term" value="F:gamma-tubulin binding"/>
    <property type="evidence" value="ECO:0000318"/>
    <property type="project" value="GO_Central"/>
</dbReference>
<protein>
    <recommendedName>
        <fullName evidence="5">Biogenesis of lysosome-related organelles complex 1 subunit 2</fullName>
    </recommendedName>
</protein>
<comment type="similarity">
    <text evidence="1">Belongs to the BLOC1S2 family.</text>
</comment>
<evidence type="ECO:0000313" key="3">
    <source>
        <dbReference type="EMBL" id="EDQ88844.1"/>
    </source>
</evidence>
<evidence type="ECO:0000256" key="2">
    <source>
        <dbReference type="SAM" id="MobiDB-lite"/>
    </source>
</evidence>
<dbReference type="OMA" id="PMMQQID"/>
<dbReference type="EMBL" id="CH991553">
    <property type="protein sequence ID" value="EDQ88844.1"/>
    <property type="molecule type" value="Genomic_DNA"/>
</dbReference>
<dbReference type="GO" id="GO:0031083">
    <property type="term" value="C:BLOC-1 complex"/>
    <property type="evidence" value="ECO:0000318"/>
    <property type="project" value="GO_Central"/>
</dbReference>
<sequence length="131" mass="14256">MADTKPAPVDSAKADNATEAAAHTQSSAERLLSTVSQYANAEFEGTRSEYALLTKLNNAAAGEYGEWTEKLAHANDSALQLQQTYEEVQPALQLIDNLATSVETLLGTAQQLDEFSRELEARLRQATRAKN</sequence>
<dbReference type="InterPro" id="IPR019269">
    <property type="entry name" value="BLOC1_su2"/>
</dbReference>
<dbReference type="Pfam" id="PF10046">
    <property type="entry name" value="BLOC1_2"/>
    <property type="match status" value="1"/>
</dbReference>
<proteinExistence type="inferred from homology"/>
<feature type="region of interest" description="Disordered" evidence="2">
    <location>
        <begin position="1"/>
        <end position="28"/>
    </location>
</feature>
<dbReference type="PANTHER" id="PTHR46479">
    <property type="entry name" value="BIOGENESIS OF LYSOSOME-RELATED ORGANELLES COMPLEX 1 SUBUNIT 2"/>
    <property type="match status" value="1"/>
</dbReference>
<dbReference type="PANTHER" id="PTHR46479:SF1">
    <property type="entry name" value="BIOGENESIS OF LYSOSOME-RELATED ORGANELLES COMPLEX 1 SUBUNIT 2"/>
    <property type="match status" value="1"/>
</dbReference>
<evidence type="ECO:0000313" key="4">
    <source>
        <dbReference type="Proteomes" id="UP000001357"/>
    </source>
</evidence>
<dbReference type="GO" id="GO:0032418">
    <property type="term" value="P:lysosome localization"/>
    <property type="evidence" value="ECO:0000318"/>
    <property type="project" value="GO_Central"/>
</dbReference>
<keyword evidence="4" id="KW-1185">Reference proteome</keyword>
<dbReference type="GO" id="GO:0000930">
    <property type="term" value="C:gamma-tubulin complex"/>
    <property type="evidence" value="ECO:0000318"/>
    <property type="project" value="GO_Central"/>
</dbReference>
<reference evidence="3 4" key="1">
    <citation type="journal article" date="2008" name="Nature">
        <title>The genome of the choanoflagellate Monosiga brevicollis and the origin of metazoans.</title>
        <authorList>
            <consortium name="JGI Sequencing"/>
            <person name="King N."/>
            <person name="Westbrook M.J."/>
            <person name="Young S.L."/>
            <person name="Kuo A."/>
            <person name="Abedin M."/>
            <person name="Chapman J."/>
            <person name="Fairclough S."/>
            <person name="Hellsten U."/>
            <person name="Isogai Y."/>
            <person name="Letunic I."/>
            <person name="Marr M."/>
            <person name="Pincus D."/>
            <person name="Putnam N."/>
            <person name="Rokas A."/>
            <person name="Wright K.J."/>
            <person name="Zuzow R."/>
            <person name="Dirks W."/>
            <person name="Good M."/>
            <person name="Goodstein D."/>
            <person name="Lemons D."/>
            <person name="Li W."/>
            <person name="Lyons J.B."/>
            <person name="Morris A."/>
            <person name="Nichols S."/>
            <person name="Richter D.J."/>
            <person name="Salamov A."/>
            <person name="Bork P."/>
            <person name="Lim W.A."/>
            <person name="Manning G."/>
            <person name="Miller W.T."/>
            <person name="McGinnis W."/>
            <person name="Shapiro H."/>
            <person name="Tjian R."/>
            <person name="Grigoriev I.V."/>
            <person name="Rokhsar D."/>
        </authorList>
    </citation>
    <scope>NUCLEOTIDE SEQUENCE [LARGE SCALE GENOMIC DNA]</scope>
    <source>
        <strain evidence="4">MX1 / ATCC 50154</strain>
    </source>
</reference>
<dbReference type="STRING" id="81824.A9V0Z7"/>
<dbReference type="RefSeq" id="XP_001746457.1">
    <property type="nucleotide sequence ID" value="XM_001746405.1"/>
</dbReference>
<dbReference type="GeneID" id="5891660"/>
<dbReference type="InParanoid" id="A9V0Z7"/>
<organism evidence="3 4">
    <name type="scientific">Monosiga brevicollis</name>
    <name type="common">Choanoflagellate</name>
    <dbReference type="NCBI Taxonomy" id="81824"/>
    <lineage>
        <taxon>Eukaryota</taxon>
        <taxon>Choanoflagellata</taxon>
        <taxon>Craspedida</taxon>
        <taxon>Salpingoecidae</taxon>
        <taxon>Monosiga</taxon>
    </lineage>
</organism>
<dbReference type="KEGG" id="mbr:MONBRDRAFT_25966"/>
<dbReference type="Proteomes" id="UP000001357">
    <property type="component" value="Unassembled WGS sequence"/>
</dbReference>
<dbReference type="GO" id="GO:0016197">
    <property type="term" value="P:endosomal transport"/>
    <property type="evidence" value="ECO:0000318"/>
    <property type="project" value="GO_Central"/>
</dbReference>
<dbReference type="AlphaFoldDB" id="A9V0Z7"/>